<reference evidence="1 2" key="1">
    <citation type="submission" date="2009-06" db="EMBL/GenBank/DDBJ databases">
        <title>Complete sequence of Desulfovibrio salexigens DSM 2638.</title>
        <authorList>
            <consortium name="US DOE Joint Genome Institute"/>
            <person name="Lucas S."/>
            <person name="Copeland A."/>
            <person name="Lapidus A."/>
            <person name="Glavina del Rio T."/>
            <person name="Tice H."/>
            <person name="Bruce D."/>
            <person name="Goodwin L."/>
            <person name="Pitluck S."/>
            <person name="Munk A.C."/>
            <person name="Brettin T."/>
            <person name="Detter J.C."/>
            <person name="Han C."/>
            <person name="Tapia R."/>
            <person name="Larimer F."/>
            <person name="Land M."/>
            <person name="Hauser L."/>
            <person name="Kyrpides N."/>
            <person name="Anderson I."/>
            <person name="Wall J.D."/>
            <person name="Arkin A.P."/>
            <person name="Dehal P."/>
            <person name="Chivian D."/>
            <person name="Giles B."/>
            <person name="Hazen T.C."/>
        </authorList>
    </citation>
    <scope>NUCLEOTIDE SEQUENCE [LARGE SCALE GENOMIC DNA]</scope>
    <source>
        <strain evidence="2">ATCC 14822 / DSM 2638 / NCIMB 8403 / VKM B-1763</strain>
    </source>
</reference>
<sequence length="252" mass="28600">MHGTEIFANNISCSGYCSRCEDTHVLGPGDAVRLCIELMQKLDSEKHADFELPPEQRNPHFSTDYLFGNARGQMFGIMTYLDHEGNEHSAKAFSGQYNGYWEIPGWVSPIIDPHEFQNLTESTEKEIKRIGREMTDFTPGTEEYAVLASRRKKLSQKLMREIHAIYKVHNFRSETRTMPEIIYGSKGIPTGTGDCCAPKLLNFAASNGFTPLGIAEFYYGKENRSRTKLHKQFYPSCIEKCSLILGYMLCGL</sequence>
<gene>
    <name evidence="1" type="ordered locus">Desal_3285</name>
</gene>
<name>C6BRV3_MARSD</name>
<dbReference type="HOGENOM" id="CLU_055349_0_0_7"/>
<dbReference type="KEGG" id="dsa:Desal_3285"/>
<proteinExistence type="predicted"/>
<dbReference type="EMBL" id="CP001649">
    <property type="protein sequence ID" value="ACS81336.1"/>
    <property type="molecule type" value="Genomic_DNA"/>
</dbReference>
<dbReference type="AlphaFoldDB" id="C6BRV3"/>
<accession>C6BRV3</accession>
<evidence type="ECO:0000313" key="2">
    <source>
        <dbReference type="Proteomes" id="UP000002601"/>
    </source>
</evidence>
<dbReference type="Proteomes" id="UP000002601">
    <property type="component" value="Chromosome"/>
</dbReference>
<dbReference type="STRING" id="526222.Desal_3285"/>
<dbReference type="eggNOG" id="COG0564">
    <property type="taxonomic scope" value="Bacteria"/>
</dbReference>
<dbReference type="OrthoDB" id="128480at2"/>
<keyword evidence="2" id="KW-1185">Reference proteome</keyword>
<organism evidence="1 2">
    <name type="scientific">Maridesulfovibrio salexigens (strain ATCC 14822 / DSM 2638 / NCIMB 8403 / VKM B-1763)</name>
    <name type="common">Desulfovibrio salexigens</name>
    <dbReference type="NCBI Taxonomy" id="526222"/>
    <lineage>
        <taxon>Bacteria</taxon>
        <taxon>Pseudomonadati</taxon>
        <taxon>Thermodesulfobacteriota</taxon>
        <taxon>Desulfovibrionia</taxon>
        <taxon>Desulfovibrionales</taxon>
        <taxon>Desulfovibrionaceae</taxon>
        <taxon>Maridesulfovibrio</taxon>
    </lineage>
</organism>
<protein>
    <submittedName>
        <fullName evidence="1">Uncharacterized protein</fullName>
    </submittedName>
</protein>
<evidence type="ECO:0000313" key="1">
    <source>
        <dbReference type="EMBL" id="ACS81336.1"/>
    </source>
</evidence>